<feature type="transmembrane region" description="Helical" evidence="1">
    <location>
        <begin position="365"/>
        <end position="390"/>
    </location>
</feature>
<dbReference type="RefSeq" id="WP_183677835.1">
    <property type="nucleotide sequence ID" value="NZ_BJXN01000001.1"/>
</dbReference>
<feature type="transmembrane region" description="Helical" evidence="1">
    <location>
        <begin position="40"/>
        <end position="59"/>
    </location>
</feature>
<feature type="transmembrane region" description="Helical" evidence="1">
    <location>
        <begin position="232"/>
        <end position="252"/>
    </location>
</feature>
<gene>
    <name evidence="2" type="ORF">ODE01S_00340</name>
</gene>
<feature type="transmembrane region" description="Helical" evidence="1">
    <location>
        <begin position="142"/>
        <end position="161"/>
    </location>
</feature>
<reference evidence="2 3" key="1">
    <citation type="submission" date="2019-07" db="EMBL/GenBank/DDBJ databases">
        <title>Whole genome shotgun sequence of Oceanithermus desulfurans NBRC 100063.</title>
        <authorList>
            <person name="Hosoyama A."/>
            <person name="Uohara A."/>
            <person name="Ohji S."/>
            <person name="Ichikawa N."/>
        </authorList>
    </citation>
    <scope>NUCLEOTIDE SEQUENCE [LARGE SCALE GENOMIC DNA]</scope>
    <source>
        <strain evidence="2 3">NBRC 100063</strain>
    </source>
</reference>
<name>A0A511RG27_9DEIN</name>
<feature type="transmembrane region" description="Helical" evidence="1">
    <location>
        <begin position="402"/>
        <end position="420"/>
    </location>
</feature>
<feature type="transmembrane region" description="Helical" evidence="1">
    <location>
        <begin position="173"/>
        <end position="193"/>
    </location>
</feature>
<dbReference type="EMBL" id="BJXN01000001">
    <property type="protein sequence ID" value="GEM88600.1"/>
    <property type="molecule type" value="Genomic_DNA"/>
</dbReference>
<keyword evidence="1" id="KW-0472">Membrane</keyword>
<dbReference type="AlphaFoldDB" id="A0A511RG27"/>
<accession>A0A511RG27</accession>
<evidence type="ECO:0000256" key="1">
    <source>
        <dbReference type="SAM" id="Phobius"/>
    </source>
</evidence>
<protein>
    <submittedName>
        <fullName evidence="2">Uncharacterized protein</fullName>
    </submittedName>
</protein>
<feature type="transmembrane region" description="Helical" evidence="1">
    <location>
        <begin position="117"/>
        <end position="136"/>
    </location>
</feature>
<organism evidence="2 3">
    <name type="scientific">Oceanithermus desulfurans NBRC 100063</name>
    <dbReference type="NCBI Taxonomy" id="1227550"/>
    <lineage>
        <taxon>Bacteria</taxon>
        <taxon>Thermotogati</taxon>
        <taxon>Deinococcota</taxon>
        <taxon>Deinococci</taxon>
        <taxon>Thermales</taxon>
        <taxon>Thermaceae</taxon>
        <taxon>Oceanithermus</taxon>
    </lineage>
</organism>
<comment type="caution">
    <text evidence="2">The sequence shown here is derived from an EMBL/GenBank/DDBJ whole genome shotgun (WGS) entry which is preliminary data.</text>
</comment>
<dbReference type="Proteomes" id="UP000321827">
    <property type="component" value="Unassembled WGS sequence"/>
</dbReference>
<feature type="transmembrane region" description="Helical" evidence="1">
    <location>
        <begin position="79"/>
        <end position="96"/>
    </location>
</feature>
<keyword evidence="1" id="KW-1133">Transmembrane helix</keyword>
<sequence length="422" mass="45617">MRKLTVTARLRRRARWLGALAAWHALLFREELRHSPYRTLTVLMLAATLFVYAPGVAWAVEEMLRLAGEEGFDPADASVLPLTYAVFLTWMLGASLKGRSLWWVIRTSPAPRALLGLDRALGVFALAVVIAGPYAWGAVRGAGWPPAALVSLIAVPLWLSVRVRGAGGLGYPFALLATAAVGWSLAFAAARYIGQGPILYDPDHEMVRELLRLVLARLHLPDLAAAALRAPAVLHFTAGLLAFWGLGLALGSRENRVEGVGRPATWLARWRDAPAAFALAQLVYRLDVGLLQAVLALAFALGAEAYGLARVPGGMLAWWAVASLWWSVWQEPPKFPGWLGAGSEEDGRVEGVLLAGRLRALALTLLPLVFVPGLGGVEMAVWVGVVWWLHRVAGPLARLRPAWFAGALVFLFGNAVLWIGGR</sequence>
<proteinExistence type="predicted"/>
<evidence type="ECO:0000313" key="2">
    <source>
        <dbReference type="EMBL" id="GEM88600.1"/>
    </source>
</evidence>
<evidence type="ECO:0000313" key="3">
    <source>
        <dbReference type="Proteomes" id="UP000321827"/>
    </source>
</evidence>
<keyword evidence="1" id="KW-0812">Transmembrane</keyword>